<proteinExistence type="predicted"/>
<protein>
    <recommendedName>
        <fullName evidence="3">N-acetyltransferase domain-containing protein</fullName>
    </recommendedName>
</protein>
<organism evidence="1 2">
    <name type="scientific">Gemmata massiliana</name>
    <dbReference type="NCBI Taxonomy" id="1210884"/>
    <lineage>
        <taxon>Bacteria</taxon>
        <taxon>Pseudomonadati</taxon>
        <taxon>Planctomycetota</taxon>
        <taxon>Planctomycetia</taxon>
        <taxon>Gemmatales</taxon>
        <taxon>Gemmataceae</taxon>
        <taxon>Gemmata</taxon>
    </lineage>
</organism>
<dbReference type="InterPro" id="IPR016181">
    <property type="entry name" value="Acyl_CoA_acyltransferase"/>
</dbReference>
<dbReference type="Proteomes" id="UP000464178">
    <property type="component" value="Chromosome"/>
</dbReference>
<sequence length="207" mass="23137">MPTLLNGIHLSNQIQLLVCESGQTCSANICELTRNIAKHRIDLAWWTELQLPRHIRQAQRDAGWCWVDLRGELQHSFGRNGYGWCACTEDGDCQGAILYQVGGVSSFDESLPTVFCHRLATAPRNREGLVPQERYRGVGKGLIALAALHSYRAGLAGRVTVETYDDPDVREWYKRLGFRQTPKDSDGIVDFELVPEAANSLLANLLV</sequence>
<dbReference type="EMBL" id="LR593886">
    <property type="protein sequence ID" value="VTR97015.1"/>
    <property type="molecule type" value="Genomic_DNA"/>
</dbReference>
<evidence type="ECO:0000313" key="2">
    <source>
        <dbReference type="Proteomes" id="UP000464178"/>
    </source>
</evidence>
<name>A0A6P2D9H9_9BACT</name>
<accession>A0A6P2D9H9</accession>
<dbReference type="SUPFAM" id="SSF55729">
    <property type="entry name" value="Acyl-CoA N-acyltransferases (Nat)"/>
    <property type="match status" value="1"/>
</dbReference>
<evidence type="ECO:0008006" key="3">
    <source>
        <dbReference type="Google" id="ProtNLM"/>
    </source>
</evidence>
<dbReference type="KEGG" id="gms:SOIL9_09320"/>
<evidence type="ECO:0000313" key="1">
    <source>
        <dbReference type="EMBL" id="VTR97015.1"/>
    </source>
</evidence>
<keyword evidence="2" id="KW-1185">Reference proteome</keyword>
<dbReference type="AlphaFoldDB" id="A0A6P2D9H9"/>
<reference evidence="1 2" key="1">
    <citation type="submission" date="2019-05" db="EMBL/GenBank/DDBJ databases">
        <authorList>
            <consortium name="Science for Life Laboratories"/>
        </authorList>
    </citation>
    <scope>NUCLEOTIDE SEQUENCE [LARGE SCALE GENOMIC DNA]</scope>
    <source>
        <strain evidence="1">Soil9</strain>
    </source>
</reference>
<dbReference type="Gene3D" id="3.40.630.30">
    <property type="match status" value="1"/>
</dbReference>
<dbReference type="RefSeq" id="WP_162671019.1">
    <property type="nucleotide sequence ID" value="NZ_LR593886.1"/>
</dbReference>
<gene>
    <name evidence="1" type="ORF">SOIL9_09320</name>
</gene>